<organism evidence="1 2">
    <name type="scientific">Zophobas morio</name>
    <dbReference type="NCBI Taxonomy" id="2755281"/>
    <lineage>
        <taxon>Eukaryota</taxon>
        <taxon>Metazoa</taxon>
        <taxon>Ecdysozoa</taxon>
        <taxon>Arthropoda</taxon>
        <taxon>Hexapoda</taxon>
        <taxon>Insecta</taxon>
        <taxon>Pterygota</taxon>
        <taxon>Neoptera</taxon>
        <taxon>Endopterygota</taxon>
        <taxon>Coleoptera</taxon>
        <taxon>Polyphaga</taxon>
        <taxon>Cucujiformia</taxon>
        <taxon>Tenebrionidae</taxon>
        <taxon>Zophobas</taxon>
    </lineage>
</organism>
<dbReference type="EMBL" id="JALNTZ010000006">
    <property type="protein sequence ID" value="KAJ3648892.1"/>
    <property type="molecule type" value="Genomic_DNA"/>
</dbReference>
<gene>
    <name evidence="1" type="ORF">Zmor_020661</name>
</gene>
<proteinExistence type="predicted"/>
<keyword evidence="2" id="KW-1185">Reference proteome</keyword>
<dbReference type="AlphaFoldDB" id="A0AA38MAK8"/>
<evidence type="ECO:0000313" key="2">
    <source>
        <dbReference type="Proteomes" id="UP001168821"/>
    </source>
</evidence>
<comment type="caution">
    <text evidence="1">The sequence shown here is derived from an EMBL/GenBank/DDBJ whole genome shotgun (WGS) entry which is preliminary data.</text>
</comment>
<accession>A0AA38MAK8</accession>
<dbReference type="Proteomes" id="UP001168821">
    <property type="component" value="Unassembled WGS sequence"/>
</dbReference>
<evidence type="ECO:0000313" key="1">
    <source>
        <dbReference type="EMBL" id="KAJ3648892.1"/>
    </source>
</evidence>
<reference evidence="1" key="1">
    <citation type="journal article" date="2023" name="G3 (Bethesda)">
        <title>Whole genome assemblies of Zophobas morio and Tenebrio molitor.</title>
        <authorList>
            <person name="Kaur S."/>
            <person name="Stinson S.A."/>
            <person name="diCenzo G.C."/>
        </authorList>
    </citation>
    <scope>NUCLEOTIDE SEQUENCE</scope>
    <source>
        <strain evidence="1">QUZm001</strain>
    </source>
</reference>
<sequence length="73" mass="8149">MSRRKDGIRVRSVQIVRAASDFEKMSLDEIAFVRGVGTAERTGRLRPNESVAGLIRIKEGQALNFSLAVAQRY</sequence>
<name>A0AA38MAK8_9CUCU</name>
<protein>
    <submittedName>
        <fullName evidence="1">Uncharacterized protein</fullName>
    </submittedName>
</protein>